<dbReference type="Pfam" id="PF06961">
    <property type="entry name" value="DUF1294"/>
    <property type="match status" value="1"/>
</dbReference>
<keyword evidence="4" id="KW-0238">DNA-binding</keyword>
<evidence type="ECO:0000256" key="2">
    <source>
        <dbReference type="SAM" id="Phobius"/>
    </source>
</evidence>
<sequence length="207" mass="22827">MRTKGTLTSWNEERGYGFISPISGGKQVFVHIKAFKNRSRRPELGHIVTYNISSDQQGRPCAANATLTGDKLREQDKKKTGAAFIAIAVIFFGIVGAAVLVGKLPAIILVFYLALSLITFGAYALDKSAAQKGAWRTQESTLHFLSLAGGWPGALIAQQKLRHKSKKESFRFVFWVTVALNLSGFFWLFSAKGSETLNFLLQNIQRG</sequence>
<dbReference type="CDD" id="cd04458">
    <property type="entry name" value="CSP_CDS"/>
    <property type="match status" value="1"/>
</dbReference>
<feature type="transmembrane region" description="Helical" evidence="2">
    <location>
        <begin position="172"/>
        <end position="190"/>
    </location>
</feature>
<keyword evidence="2" id="KW-1133">Transmembrane helix</keyword>
<proteinExistence type="predicted"/>
<dbReference type="InterPro" id="IPR002059">
    <property type="entry name" value="CSP_DNA-bd"/>
</dbReference>
<dbReference type="GO" id="GO:0005829">
    <property type="term" value="C:cytosol"/>
    <property type="evidence" value="ECO:0007669"/>
    <property type="project" value="UniProtKB-ARBA"/>
</dbReference>
<feature type="transmembrane region" description="Helical" evidence="2">
    <location>
        <begin position="81"/>
        <end position="100"/>
    </location>
</feature>
<keyword evidence="2" id="KW-0812">Transmembrane</keyword>
<dbReference type="RefSeq" id="WP_200240544.1">
    <property type="nucleotide sequence ID" value="NZ_NRRY01000006.1"/>
</dbReference>
<evidence type="ECO:0000313" key="4">
    <source>
        <dbReference type="EMBL" id="MBK1618020.1"/>
    </source>
</evidence>
<dbReference type="SMART" id="SM00357">
    <property type="entry name" value="CSP"/>
    <property type="match status" value="1"/>
</dbReference>
<protein>
    <submittedName>
        <fullName evidence="4">DNA-binding protein</fullName>
    </submittedName>
</protein>
<dbReference type="AlphaFoldDB" id="A0A9X0W739"/>
<dbReference type="PANTHER" id="PTHR12962:SF1">
    <property type="entry name" value="COLD SHOCK DOMAIN-CONTAINING PROTEIN CG9705"/>
    <property type="match status" value="1"/>
</dbReference>
<dbReference type="PROSITE" id="PS51857">
    <property type="entry name" value="CSD_2"/>
    <property type="match status" value="1"/>
</dbReference>
<dbReference type="InterPro" id="IPR012340">
    <property type="entry name" value="NA-bd_OB-fold"/>
</dbReference>
<gene>
    <name evidence="4" type="ORF">CKO42_06060</name>
</gene>
<feature type="transmembrane region" description="Helical" evidence="2">
    <location>
        <begin position="106"/>
        <end position="125"/>
    </location>
</feature>
<dbReference type="EMBL" id="NRRY01000006">
    <property type="protein sequence ID" value="MBK1618020.1"/>
    <property type="molecule type" value="Genomic_DNA"/>
</dbReference>
<dbReference type="GO" id="GO:0043488">
    <property type="term" value="P:regulation of mRNA stability"/>
    <property type="evidence" value="ECO:0007669"/>
    <property type="project" value="TreeGrafter"/>
</dbReference>
<dbReference type="Gene3D" id="2.40.50.140">
    <property type="entry name" value="Nucleic acid-binding proteins"/>
    <property type="match status" value="1"/>
</dbReference>
<reference evidence="4 5" key="1">
    <citation type="journal article" date="2020" name="Microorganisms">
        <title>Osmotic Adaptation and Compatible Solute Biosynthesis of Phototrophic Bacteria as Revealed from Genome Analyses.</title>
        <authorList>
            <person name="Imhoff J.F."/>
            <person name="Rahn T."/>
            <person name="Kunzel S."/>
            <person name="Keller A."/>
            <person name="Neulinger S.C."/>
        </authorList>
    </citation>
    <scope>NUCLEOTIDE SEQUENCE [LARGE SCALE GENOMIC DNA]</scope>
    <source>
        <strain evidence="4 5">DSM 25653</strain>
    </source>
</reference>
<dbReference type="GO" id="GO:0003677">
    <property type="term" value="F:DNA binding"/>
    <property type="evidence" value="ECO:0007669"/>
    <property type="project" value="UniProtKB-KW"/>
</dbReference>
<dbReference type="InterPro" id="IPR052069">
    <property type="entry name" value="Ca-reg_mRNA-binding_domain"/>
</dbReference>
<name>A0A9X0W739_9GAMM</name>
<dbReference type="PANTHER" id="PTHR12962">
    <property type="entry name" value="CALCIUM-REGULATED HEAT STABLE PROTEIN CRHSP-24-RELATED"/>
    <property type="match status" value="1"/>
</dbReference>
<keyword evidence="2" id="KW-0472">Membrane</keyword>
<comment type="caution">
    <text evidence="4">The sequence shown here is derived from an EMBL/GenBank/DDBJ whole genome shotgun (WGS) entry which is preliminary data.</text>
</comment>
<feature type="domain" description="CSD" evidence="3">
    <location>
        <begin position="2"/>
        <end position="67"/>
    </location>
</feature>
<evidence type="ECO:0000259" key="3">
    <source>
        <dbReference type="PROSITE" id="PS51857"/>
    </source>
</evidence>
<evidence type="ECO:0000313" key="5">
    <source>
        <dbReference type="Proteomes" id="UP001138768"/>
    </source>
</evidence>
<keyword evidence="1" id="KW-0597">Phosphoprotein</keyword>
<dbReference type="Pfam" id="PF00313">
    <property type="entry name" value="CSD"/>
    <property type="match status" value="1"/>
</dbReference>
<dbReference type="GO" id="GO:0003730">
    <property type="term" value="F:mRNA 3'-UTR binding"/>
    <property type="evidence" value="ECO:0007669"/>
    <property type="project" value="TreeGrafter"/>
</dbReference>
<dbReference type="InterPro" id="IPR011129">
    <property type="entry name" value="CSD"/>
</dbReference>
<accession>A0A9X0W739</accession>
<dbReference type="Proteomes" id="UP001138768">
    <property type="component" value="Unassembled WGS sequence"/>
</dbReference>
<evidence type="ECO:0000256" key="1">
    <source>
        <dbReference type="ARBA" id="ARBA00022553"/>
    </source>
</evidence>
<dbReference type="InterPro" id="IPR010718">
    <property type="entry name" value="DUF1294"/>
</dbReference>
<organism evidence="4 5">
    <name type="scientific">Lamprobacter modestohalophilus</name>
    <dbReference type="NCBI Taxonomy" id="1064514"/>
    <lineage>
        <taxon>Bacteria</taxon>
        <taxon>Pseudomonadati</taxon>
        <taxon>Pseudomonadota</taxon>
        <taxon>Gammaproteobacteria</taxon>
        <taxon>Chromatiales</taxon>
        <taxon>Chromatiaceae</taxon>
        <taxon>Lamprobacter</taxon>
    </lineage>
</organism>
<dbReference type="SUPFAM" id="SSF50249">
    <property type="entry name" value="Nucleic acid-binding proteins"/>
    <property type="match status" value="1"/>
</dbReference>
<keyword evidence="5" id="KW-1185">Reference proteome</keyword>